<dbReference type="PANTHER" id="PTHR12215:SF10">
    <property type="entry name" value="L-AMINOADIPATE-SEMIALDEHYDE DEHYDROGENASE-PHOSPHOPANTETHEINYL TRANSFERASE"/>
    <property type="match status" value="1"/>
</dbReference>
<gene>
    <name evidence="9" type="ORF">BW425_12000</name>
</gene>
<proteinExistence type="inferred from homology"/>
<dbReference type="GO" id="GO:0000287">
    <property type="term" value="F:magnesium ion binding"/>
    <property type="evidence" value="ECO:0007669"/>
    <property type="project" value="InterPro"/>
</dbReference>
<dbReference type="EMBL" id="MWPX01000011">
    <property type="protein sequence ID" value="OUM48661.1"/>
    <property type="molecule type" value="Genomic_DNA"/>
</dbReference>
<dbReference type="Pfam" id="PF01648">
    <property type="entry name" value="ACPS"/>
    <property type="match status" value="1"/>
</dbReference>
<feature type="domain" description="4'-phosphopantetheinyl transferase N-terminal" evidence="8">
    <location>
        <begin position="17"/>
        <end position="99"/>
    </location>
</feature>
<reference evidence="9 10" key="1">
    <citation type="submission" date="2017-02" db="EMBL/GenBank/DDBJ databases">
        <title>Bacillus pseudomycoides isolate FSL K6-0042.</title>
        <authorList>
            <person name="Kovac J."/>
        </authorList>
    </citation>
    <scope>NUCLEOTIDE SEQUENCE [LARGE SCALE GENOMIC DNA]</scope>
    <source>
        <strain evidence="9 10">FSL K6-0042</strain>
    </source>
</reference>
<dbReference type="NCBIfam" id="TIGR00556">
    <property type="entry name" value="pantethn_trn"/>
    <property type="match status" value="1"/>
</dbReference>
<evidence type="ECO:0000259" key="8">
    <source>
        <dbReference type="Pfam" id="PF22624"/>
    </source>
</evidence>
<dbReference type="GO" id="GO:0008897">
    <property type="term" value="F:holo-[acyl-carrier-protein] synthase activity"/>
    <property type="evidence" value="ECO:0007669"/>
    <property type="project" value="InterPro"/>
</dbReference>
<dbReference type="InterPro" id="IPR004568">
    <property type="entry name" value="Ppantetheine-prot_Trfase_dom"/>
</dbReference>
<dbReference type="RefSeq" id="WP_016114154.1">
    <property type="nucleotide sequence ID" value="NZ_CP189809.1"/>
</dbReference>
<dbReference type="InterPro" id="IPR050559">
    <property type="entry name" value="P-Pant_transferase_sf"/>
</dbReference>
<comment type="cofactor">
    <cofactor evidence="1">
        <name>Mg(2+)</name>
        <dbReference type="ChEBI" id="CHEBI:18420"/>
    </cofactor>
</comment>
<dbReference type="GO" id="GO:0006633">
    <property type="term" value="P:fatty acid biosynthetic process"/>
    <property type="evidence" value="ECO:0007669"/>
    <property type="project" value="InterPro"/>
</dbReference>
<evidence type="ECO:0000256" key="2">
    <source>
        <dbReference type="ARBA" id="ARBA00010990"/>
    </source>
</evidence>
<evidence type="ECO:0000313" key="9">
    <source>
        <dbReference type="EMBL" id="OUM48661.1"/>
    </source>
</evidence>
<evidence type="ECO:0000259" key="7">
    <source>
        <dbReference type="Pfam" id="PF01648"/>
    </source>
</evidence>
<keyword evidence="4" id="KW-0479">Metal-binding</keyword>
<dbReference type="Gene3D" id="3.90.470.20">
    <property type="entry name" value="4'-phosphopantetheinyl transferase domain"/>
    <property type="match status" value="2"/>
</dbReference>
<dbReference type="InterPro" id="IPR008278">
    <property type="entry name" value="4-PPantetheinyl_Trfase_dom"/>
</dbReference>
<sequence>MLIINYVKINENVTINKLLDLTQFISSERVNNIKRFRFEEDKIRSILGELLVRYTICKNSSIKNSDIVFKKNEFGKPYIDCNYGIQFNLSHSGSYLICAISDQKIGIDIEKIQDIDIDIASNFFCKSEYDEISSVPNLKKYEYFYSYWCLKESYIKYIGEGLTIPLNSFCFEIVDENIKVIKSNEEKKEKFTLLPISNNYKAAVCYLAAEIETISEVAVDDIITYFISEI</sequence>
<keyword evidence="3 9" id="KW-0808">Transferase</keyword>
<dbReference type="InterPro" id="IPR055066">
    <property type="entry name" value="AASDHPPT_N"/>
</dbReference>
<comment type="caution">
    <text evidence="9">The sequence shown here is derived from an EMBL/GenBank/DDBJ whole genome shotgun (WGS) entry which is preliminary data.</text>
</comment>
<dbReference type="AlphaFoldDB" id="A0A1Y3MIG2"/>
<evidence type="ECO:0000256" key="5">
    <source>
        <dbReference type="ARBA" id="ARBA00022842"/>
    </source>
</evidence>
<dbReference type="InterPro" id="IPR037143">
    <property type="entry name" value="4-PPantetheinyl_Trfase_dom_sf"/>
</dbReference>
<evidence type="ECO:0000256" key="1">
    <source>
        <dbReference type="ARBA" id="ARBA00001946"/>
    </source>
</evidence>
<comment type="similarity">
    <text evidence="2">Belongs to the P-Pant transferase superfamily. Gsp/Sfp/HetI/AcpT family.</text>
</comment>
<dbReference type="PANTHER" id="PTHR12215">
    <property type="entry name" value="PHOSPHOPANTETHEINE TRANSFERASE"/>
    <property type="match status" value="1"/>
</dbReference>
<organism evidence="9 10">
    <name type="scientific">Bacillus pseudomycoides</name>
    <dbReference type="NCBI Taxonomy" id="64104"/>
    <lineage>
        <taxon>Bacteria</taxon>
        <taxon>Bacillati</taxon>
        <taxon>Bacillota</taxon>
        <taxon>Bacilli</taxon>
        <taxon>Bacillales</taxon>
        <taxon>Bacillaceae</taxon>
        <taxon>Bacillus</taxon>
        <taxon>Bacillus cereus group</taxon>
    </lineage>
</organism>
<accession>A0A1Y3MIG2</accession>
<dbReference type="GO" id="GO:0017000">
    <property type="term" value="P:antibiotic biosynthetic process"/>
    <property type="evidence" value="ECO:0007669"/>
    <property type="project" value="UniProtKB-KW"/>
</dbReference>
<protein>
    <submittedName>
        <fullName evidence="9">Phosphopantetheine-protein transferase</fullName>
    </submittedName>
</protein>
<dbReference type="Proteomes" id="UP000195321">
    <property type="component" value="Unassembled WGS sequence"/>
</dbReference>
<evidence type="ECO:0000313" key="10">
    <source>
        <dbReference type="Proteomes" id="UP000195321"/>
    </source>
</evidence>
<dbReference type="SUPFAM" id="SSF56214">
    <property type="entry name" value="4'-phosphopantetheinyl transferase"/>
    <property type="match status" value="2"/>
</dbReference>
<evidence type="ECO:0000256" key="4">
    <source>
        <dbReference type="ARBA" id="ARBA00022723"/>
    </source>
</evidence>
<keyword evidence="6" id="KW-0045">Antibiotic biosynthesis</keyword>
<evidence type="ECO:0000256" key="6">
    <source>
        <dbReference type="ARBA" id="ARBA00023194"/>
    </source>
</evidence>
<dbReference type="GO" id="GO:0019878">
    <property type="term" value="P:lysine biosynthetic process via aminoadipic acid"/>
    <property type="evidence" value="ECO:0007669"/>
    <property type="project" value="TreeGrafter"/>
</dbReference>
<evidence type="ECO:0000256" key="3">
    <source>
        <dbReference type="ARBA" id="ARBA00022679"/>
    </source>
</evidence>
<dbReference type="GO" id="GO:0005829">
    <property type="term" value="C:cytosol"/>
    <property type="evidence" value="ECO:0007669"/>
    <property type="project" value="TreeGrafter"/>
</dbReference>
<keyword evidence="5" id="KW-0460">Magnesium</keyword>
<name>A0A1Y3MIG2_9BACI</name>
<dbReference type="Pfam" id="PF22624">
    <property type="entry name" value="AASDHPPT_N"/>
    <property type="match status" value="1"/>
</dbReference>
<feature type="domain" description="4'-phosphopantetheinyl transferase" evidence="7">
    <location>
        <begin position="105"/>
        <end position="205"/>
    </location>
</feature>